<comment type="caution">
    <text evidence="2">The sequence shown here is derived from an EMBL/GenBank/DDBJ whole genome shotgun (WGS) entry which is preliminary data.</text>
</comment>
<keyword evidence="1" id="KW-1133">Transmembrane helix</keyword>
<accession>A0A1G2BMZ9</accession>
<sequence>MPNLTPILFTGFAAAIIAAILFGVRELFDKYLTKSKKLPFSTVLLGQYISAIFFCLIFTLAQKQFTLNPLTIIYALIGAMVLSLGIYLHLKSITIEDFSLTLPFLSFTFVFLIPLEYVIFRQLPALPALVGIAAIMAGTFWLGYVESREKNIRWRLSKGSRLMLVVAFLYSLGGSFDKLGTLSASSLGYLFWSYTLIILIYLAVYGFSTKLNDLGKLFSGFKNNWLPFLAVGLIGTLGSWLLMNAYSVILVNYAIAIKRAGLIIPIILGAFLFKEKNLLRRLPGVLLMLGGAVIIILFG</sequence>
<keyword evidence="1" id="KW-0812">Transmembrane</keyword>
<name>A0A1G2BMZ9_9BACT</name>
<feature type="transmembrane region" description="Helical" evidence="1">
    <location>
        <begin position="126"/>
        <end position="147"/>
    </location>
</feature>
<feature type="transmembrane region" description="Helical" evidence="1">
    <location>
        <begin position="225"/>
        <end position="243"/>
    </location>
</feature>
<evidence type="ECO:0000313" key="3">
    <source>
        <dbReference type="Proteomes" id="UP000178849"/>
    </source>
</evidence>
<feature type="transmembrane region" description="Helical" evidence="1">
    <location>
        <begin position="6"/>
        <end position="28"/>
    </location>
</feature>
<dbReference type="STRING" id="1798550.A2927_02575"/>
<dbReference type="SUPFAM" id="SSF103481">
    <property type="entry name" value="Multidrug resistance efflux transporter EmrE"/>
    <property type="match status" value="1"/>
</dbReference>
<evidence type="ECO:0000313" key="2">
    <source>
        <dbReference type="EMBL" id="OGY89690.1"/>
    </source>
</evidence>
<proteinExistence type="predicted"/>
<dbReference type="Proteomes" id="UP000178849">
    <property type="component" value="Unassembled WGS sequence"/>
</dbReference>
<dbReference type="Gene3D" id="1.10.3730.20">
    <property type="match status" value="1"/>
</dbReference>
<reference evidence="2 3" key="1">
    <citation type="journal article" date="2016" name="Nat. Commun.">
        <title>Thousands of microbial genomes shed light on interconnected biogeochemical processes in an aquifer system.</title>
        <authorList>
            <person name="Anantharaman K."/>
            <person name="Brown C.T."/>
            <person name="Hug L.A."/>
            <person name="Sharon I."/>
            <person name="Castelle C.J."/>
            <person name="Probst A.J."/>
            <person name="Thomas B.C."/>
            <person name="Singh A."/>
            <person name="Wilkins M.J."/>
            <person name="Karaoz U."/>
            <person name="Brodie E.L."/>
            <person name="Williams K.H."/>
            <person name="Hubbard S.S."/>
            <person name="Banfield J.F."/>
        </authorList>
    </citation>
    <scope>NUCLEOTIDE SEQUENCE [LARGE SCALE GENOMIC DNA]</scope>
</reference>
<feature type="transmembrane region" description="Helical" evidence="1">
    <location>
        <begin position="159"/>
        <end position="176"/>
    </location>
</feature>
<feature type="transmembrane region" description="Helical" evidence="1">
    <location>
        <begin position="102"/>
        <end position="120"/>
    </location>
</feature>
<feature type="transmembrane region" description="Helical" evidence="1">
    <location>
        <begin position="249"/>
        <end position="271"/>
    </location>
</feature>
<gene>
    <name evidence="2" type="ORF">A2927_02575</name>
</gene>
<dbReference type="EMBL" id="MHKL01000010">
    <property type="protein sequence ID" value="OGY89690.1"/>
    <property type="molecule type" value="Genomic_DNA"/>
</dbReference>
<protein>
    <submittedName>
        <fullName evidence="2">Uncharacterized protein</fullName>
    </submittedName>
</protein>
<feature type="transmembrane region" description="Helical" evidence="1">
    <location>
        <begin position="278"/>
        <end position="298"/>
    </location>
</feature>
<organism evidence="2 3">
    <name type="scientific">Candidatus Komeilibacteria bacterium RIFCSPLOWO2_01_FULL_45_10</name>
    <dbReference type="NCBI Taxonomy" id="1798550"/>
    <lineage>
        <taxon>Bacteria</taxon>
        <taxon>Candidatus Komeiliibacteriota</taxon>
    </lineage>
</organism>
<keyword evidence="1" id="KW-0472">Membrane</keyword>
<feature type="transmembrane region" description="Helical" evidence="1">
    <location>
        <begin position="40"/>
        <end position="60"/>
    </location>
</feature>
<feature type="transmembrane region" description="Helical" evidence="1">
    <location>
        <begin position="72"/>
        <end position="90"/>
    </location>
</feature>
<evidence type="ECO:0000256" key="1">
    <source>
        <dbReference type="SAM" id="Phobius"/>
    </source>
</evidence>
<dbReference type="AlphaFoldDB" id="A0A1G2BMZ9"/>
<dbReference type="InterPro" id="IPR037185">
    <property type="entry name" value="EmrE-like"/>
</dbReference>
<feature type="transmembrane region" description="Helical" evidence="1">
    <location>
        <begin position="182"/>
        <end position="204"/>
    </location>
</feature>